<dbReference type="AlphaFoldDB" id="A4CM90"/>
<evidence type="ECO:0000256" key="1">
    <source>
        <dbReference type="SAM" id="MobiDB-lite"/>
    </source>
</evidence>
<dbReference type="HOGENOM" id="CLU_3424917_0_0_10"/>
<accession>A4CM90</accession>
<feature type="region of interest" description="Disordered" evidence="1">
    <location>
        <begin position="1"/>
        <end position="22"/>
    </location>
</feature>
<reference evidence="2 3" key="1">
    <citation type="journal article" date="2009" name="J. Bacteriol.">
        <title>Complete genome sequence of Robiginitalea biformata HTCC2501.</title>
        <authorList>
            <person name="Oh H.M."/>
            <person name="Giovannoni S.J."/>
            <person name="Lee K."/>
            <person name="Ferriera S."/>
            <person name="Johnson J."/>
            <person name="Cho J.C."/>
        </authorList>
    </citation>
    <scope>NUCLEOTIDE SEQUENCE [LARGE SCALE GENOMIC DNA]</scope>
    <source>
        <strain evidence="3">ATCC BAA-864 / HTCC2501 / KCTC 12146</strain>
    </source>
</reference>
<name>A4CM90_ROBBH</name>
<evidence type="ECO:0000313" key="3">
    <source>
        <dbReference type="Proteomes" id="UP000009049"/>
    </source>
</evidence>
<gene>
    <name evidence="2" type="ordered locus">RB2501_10667</name>
</gene>
<proteinExistence type="predicted"/>
<sequence>MGPGSDEMAVPSAGGLFRRPEG</sequence>
<evidence type="ECO:0000313" key="2">
    <source>
        <dbReference type="EMBL" id="EAR14782.1"/>
    </source>
</evidence>
<dbReference type="EMBL" id="CP001712">
    <property type="protein sequence ID" value="EAR14782.1"/>
    <property type="molecule type" value="Genomic_DNA"/>
</dbReference>
<dbReference type="Proteomes" id="UP000009049">
    <property type="component" value="Chromosome"/>
</dbReference>
<organism evidence="2 3">
    <name type="scientific">Robiginitalea biformata (strain ATCC BAA-864 / DSM 15991 / KCTC 12146 / HTCC2501)</name>
    <dbReference type="NCBI Taxonomy" id="313596"/>
    <lineage>
        <taxon>Bacteria</taxon>
        <taxon>Pseudomonadati</taxon>
        <taxon>Bacteroidota</taxon>
        <taxon>Flavobacteriia</taxon>
        <taxon>Flavobacteriales</taxon>
        <taxon>Flavobacteriaceae</taxon>
        <taxon>Robiginitalea</taxon>
    </lineage>
</organism>
<dbReference type="KEGG" id="rbi:RB2501_10667"/>
<keyword evidence="3" id="KW-1185">Reference proteome</keyword>
<protein>
    <submittedName>
        <fullName evidence="2">Uncharacterized protein</fullName>
    </submittedName>
</protein>